<keyword evidence="2" id="KW-1185">Reference proteome</keyword>
<organism evidence="1 2">
    <name type="scientific">Clostridium cellulovorans (strain ATCC 35296 / DSM 3052 / OCM 3 / 743B)</name>
    <dbReference type="NCBI Taxonomy" id="573061"/>
    <lineage>
        <taxon>Bacteria</taxon>
        <taxon>Bacillati</taxon>
        <taxon>Bacillota</taxon>
        <taxon>Clostridia</taxon>
        <taxon>Eubacteriales</taxon>
        <taxon>Clostridiaceae</taxon>
        <taxon>Clostridium</taxon>
    </lineage>
</organism>
<reference evidence="1 2" key="1">
    <citation type="submission" date="2010-08" db="EMBL/GenBank/DDBJ databases">
        <title>Complete sequence of Clostridium cellulovorans 743B.</title>
        <authorList>
            <consortium name="US DOE Joint Genome Institute"/>
            <person name="Lucas S."/>
            <person name="Copeland A."/>
            <person name="Lapidus A."/>
            <person name="Cheng J.-F."/>
            <person name="Bruce D."/>
            <person name="Goodwin L."/>
            <person name="Pitluck S."/>
            <person name="Chertkov O."/>
            <person name="Detter J.C."/>
            <person name="Han C."/>
            <person name="Tapia R."/>
            <person name="Land M."/>
            <person name="Hauser L."/>
            <person name="Chang Y.-J."/>
            <person name="Jeffries C."/>
            <person name="Kyrpides N."/>
            <person name="Ivanova N."/>
            <person name="Mikhailova N."/>
            <person name="Hemme C.L."/>
            <person name="Woyke T."/>
        </authorList>
    </citation>
    <scope>NUCLEOTIDE SEQUENCE [LARGE SCALE GENOMIC DNA]</scope>
    <source>
        <strain evidence="2">ATCC 35296 / DSM 3052 / OCM 3 / 743B</strain>
    </source>
</reference>
<proteinExistence type="predicted"/>
<accession>D9SQU3</accession>
<evidence type="ECO:0000313" key="1">
    <source>
        <dbReference type="EMBL" id="ADL52299.1"/>
    </source>
</evidence>
<protein>
    <submittedName>
        <fullName evidence="1">Uncharacterized protein</fullName>
    </submittedName>
</protein>
<dbReference type="HOGENOM" id="CLU_2648062_0_0_9"/>
<dbReference type="AlphaFoldDB" id="D9SQU3"/>
<gene>
    <name evidence="1" type="ordered locus">Clocel_2589</name>
</gene>
<dbReference type="EMBL" id="CP002160">
    <property type="protein sequence ID" value="ADL52299.1"/>
    <property type="molecule type" value="Genomic_DNA"/>
</dbReference>
<dbReference type="KEGG" id="ccb:Clocel_2589"/>
<name>D9SQU3_CLOC7</name>
<evidence type="ECO:0000313" key="2">
    <source>
        <dbReference type="Proteomes" id="UP000002730"/>
    </source>
</evidence>
<dbReference type="RefSeq" id="WP_010075561.1">
    <property type="nucleotide sequence ID" value="NC_014393.1"/>
</dbReference>
<dbReference type="Proteomes" id="UP000002730">
    <property type="component" value="Chromosome"/>
</dbReference>
<dbReference type="STRING" id="573061.Clocel_2589"/>
<dbReference type="eggNOG" id="ENOG50309MZ">
    <property type="taxonomic scope" value="Bacteria"/>
</dbReference>
<sequence>MHTFEEKLNFDIYIEGNLITGNLAEIVKKQSKILEDVIYRGIFAPNIILKIENDINKYYCNKITSFSKIVRYLGVV</sequence>